<evidence type="ECO:0000256" key="4">
    <source>
        <dbReference type="ARBA" id="ARBA00022737"/>
    </source>
</evidence>
<gene>
    <name evidence="9" type="ORF">EBH_0012910</name>
</gene>
<dbReference type="GO" id="GO:0016020">
    <property type="term" value="C:membrane"/>
    <property type="evidence" value="ECO:0007669"/>
    <property type="project" value="InterPro"/>
</dbReference>
<evidence type="ECO:0000313" key="10">
    <source>
        <dbReference type="Proteomes" id="UP000030750"/>
    </source>
</evidence>
<dbReference type="PANTHER" id="PTHR45665:SF9">
    <property type="entry name" value="AQUAPORIN-8"/>
    <property type="match status" value="1"/>
</dbReference>
<dbReference type="VEuPathDB" id="ToxoDB:EBH_0012910"/>
<keyword evidence="3 7" id="KW-0812">Transmembrane</keyword>
<dbReference type="GO" id="GO:0019755">
    <property type="term" value="P:one-carbon compound transport"/>
    <property type="evidence" value="ECO:0007669"/>
    <property type="project" value="UniProtKB-ARBA"/>
</dbReference>
<protein>
    <submittedName>
        <fullName evidence="9">Aquaporin, putative</fullName>
    </submittedName>
</protein>
<evidence type="ECO:0000313" key="9">
    <source>
        <dbReference type="EMBL" id="CDJ52009.1"/>
    </source>
</evidence>
<feature type="transmembrane region" description="Helical" evidence="8">
    <location>
        <begin position="32"/>
        <end position="49"/>
    </location>
</feature>
<evidence type="ECO:0000256" key="7">
    <source>
        <dbReference type="RuleBase" id="RU000477"/>
    </source>
</evidence>
<evidence type="ECO:0000256" key="3">
    <source>
        <dbReference type="ARBA" id="ARBA00022692"/>
    </source>
</evidence>
<keyword evidence="5 8" id="KW-1133">Transmembrane helix</keyword>
<feature type="transmembrane region" description="Helical" evidence="8">
    <location>
        <begin position="350"/>
        <end position="369"/>
    </location>
</feature>
<reference evidence="9" key="1">
    <citation type="submission" date="2013-10" db="EMBL/GenBank/DDBJ databases">
        <title>Genomic analysis of the causative agents of coccidiosis in chickens.</title>
        <authorList>
            <person name="Reid A.J."/>
            <person name="Blake D."/>
            <person name="Billington K."/>
            <person name="Browne H."/>
            <person name="Dunn M."/>
            <person name="Hung S."/>
            <person name="Kawahara F."/>
            <person name="Miranda-Saavedra D."/>
            <person name="Mourier T."/>
            <person name="Nagra H."/>
            <person name="Otto T.D."/>
            <person name="Rawlings N."/>
            <person name="Sanchez A."/>
            <person name="Sanders M."/>
            <person name="Subramaniam C."/>
            <person name="Tay Y."/>
            <person name="Dear P."/>
            <person name="Doerig C."/>
            <person name="Gruber A."/>
            <person name="Parkinson J."/>
            <person name="Shirley M."/>
            <person name="Wan K.L."/>
            <person name="Berriman M."/>
            <person name="Tomley F."/>
            <person name="Pain A."/>
        </authorList>
    </citation>
    <scope>NUCLEOTIDE SEQUENCE [LARGE SCALE GENOMIC DNA]</scope>
    <source>
        <strain evidence="9">Houghton</strain>
    </source>
</reference>
<evidence type="ECO:0000256" key="5">
    <source>
        <dbReference type="ARBA" id="ARBA00022989"/>
    </source>
</evidence>
<comment type="similarity">
    <text evidence="7">Belongs to the MIP/aquaporin (TC 1.A.8) family.</text>
</comment>
<proteinExistence type="inferred from homology"/>
<dbReference type="InterPro" id="IPR034294">
    <property type="entry name" value="Aquaporin_transptr"/>
</dbReference>
<feature type="transmembrane region" description="Helical" evidence="8">
    <location>
        <begin position="109"/>
        <end position="135"/>
    </location>
</feature>
<feature type="transmembrane region" description="Helical" evidence="8">
    <location>
        <begin position="243"/>
        <end position="262"/>
    </location>
</feature>
<evidence type="ECO:0000256" key="1">
    <source>
        <dbReference type="ARBA" id="ARBA00004127"/>
    </source>
</evidence>
<dbReference type="PANTHER" id="PTHR45665">
    <property type="entry name" value="AQUAPORIN-8"/>
    <property type="match status" value="1"/>
</dbReference>
<accession>U6LTU9</accession>
<feature type="transmembrane region" description="Helical" evidence="8">
    <location>
        <begin position="147"/>
        <end position="167"/>
    </location>
</feature>
<organism evidence="9 10">
    <name type="scientific">Eimeria brunetti</name>
    <dbReference type="NCBI Taxonomy" id="51314"/>
    <lineage>
        <taxon>Eukaryota</taxon>
        <taxon>Sar</taxon>
        <taxon>Alveolata</taxon>
        <taxon>Apicomplexa</taxon>
        <taxon>Conoidasida</taxon>
        <taxon>Coccidia</taxon>
        <taxon>Eucoccidiorida</taxon>
        <taxon>Eimeriorina</taxon>
        <taxon>Eimeriidae</taxon>
        <taxon>Eimeria</taxon>
    </lineage>
</organism>
<dbReference type="EMBL" id="HG713058">
    <property type="protein sequence ID" value="CDJ52009.1"/>
    <property type="molecule type" value="Genomic_DNA"/>
</dbReference>
<feature type="transmembrane region" description="Helical" evidence="8">
    <location>
        <begin position="219"/>
        <end position="237"/>
    </location>
</feature>
<feature type="transmembrane region" description="Helical" evidence="8">
    <location>
        <begin position="7"/>
        <end position="26"/>
    </location>
</feature>
<dbReference type="PRINTS" id="PR00783">
    <property type="entry name" value="MINTRINSICP"/>
</dbReference>
<comment type="subcellular location">
    <subcellularLocation>
        <location evidence="1">Endomembrane system</location>
        <topology evidence="1">Multi-pass membrane protein</topology>
    </subcellularLocation>
</comment>
<dbReference type="Pfam" id="PF00230">
    <property type="entry name" value="MIP"/>
    <property type="match status" value="1"/>
</dbReference>
<dbReference type="OrthoDB" id="3222at2759"/>
<feature type="transmembrane region" description="Helical" evidence="8">
    <location>
        <begin position="401"/>
        <end position="421"/>
    </location>
</feature>
<feature type="transmembrane region" description="Helical" evidence="8">
    <location>
        <begin position="289"/>
        <end position="312"/>
    </location>
</feature>
<dbReference type="Proteomes" id="UP000030750">
    <property type="component" value="Unassembled WGS sequence"/>
</dbReference>
<dbReference type="GO" id="GO:0012505">
    <property type="term" value="C:endomembrane system"/>
    <property type="evidence" value="ECO:0007669"/>
    <property type="project" value="UniProtKB-SubCell"/>
</dbReference>
<evidence type="ECO:0000256" key="6">
    <source>
        <dbReference type="ARBA" id="ARBA00023136"/>
    </source>
</evidence>
<feature type="transmembrane region" description="Helical" evidence="8">
    <location>
        <begin position="187"/>
        <end position="207"/>
    </location>
</feature>
<keyword evidence="2 7" id="KW-0813">Transport</keyword>
<name>U6LTU9_9EIME</name>
<dbReference type="InterPro" id="IPR023271">
    <property type="entry name" value="Aquaporin-like"/>
</dbReference>
<keyword evidence="4" id="KW-0677">Repeat</keyword>
<dbReference type="GO" id="GO:0005737">
    <property type="term" value="C:cytoplasm"/>
    <property type="evidence" value="ECO:0007669"/>
    <property type="project" value="UniProtKB-ARBA"/>
</dbReference>
<keyword evidence="6 8" id="KW-0472">Membrane</keyword>
<dbReference type="AlphaFoldDB" id="U6LTU9"/>
<dbReference type="SUPFAM" id="SSF81338">
    <property type="entry name" value="Aquaporin-like"/>
    <property type="match status" value="2"/>
</dbReference>
<dbReference type="GO" id="GO:0015250">
    <property type="term" value="F:water channel activity"/>
    <property type="evidence" value="ECO:0007669"/>
    <property type="project" value="UniProtKB-ARBA"/>
</dbReference>
<dbReference type="InterPro" id="IPR000425">
    <property type="entry name" value="MIP"/>
</dbReference>
<evidence type="ECO:0000256" key="2">
    <source>
        <dbReference type="ARBA" id="ARBA00022448"/>
    </source>
</evidence>
<sequence>MSSQKPALAEFSGCLALMLISGFLPLLKIDGLDFPAALSLGYGGLLLLLRDAHVKTLNPALTLVDMFRSQIETGAALMIILSQFAGAAVGAFLLSVLTTGSNASIPASAAAAAAAAGPLLIPQLVFGAALVFAYIRGNDGSVYEGPWLAALMYGAFSIGGNATAFLNPAVALGANVYRGISGASTDAAAIAAVVGVPLAAAAVAFILDKISEENLQTSELIGAFFLSFGLLAAASNSSSSSSTSAAAVGFAFYAAAIVRMVAPASGGSLNPAVTGGAILSEGQRISKDLVVVWGYQLCGAAAAALLLSQVYASPAAAAAATTAGDWRPVLQTIGLSALLLISYCSNMGDFFGSPAAAFVGAVYGLSLLGGSGWLPINPAVSLAAAAAAAAAAAPLNLLETAAQVVLPFLGCIFGAVLLRLVPSEYKRRL</sequence>
<reference evidence="9" key="2">
    <citation type="submission" date="2013-10" db="EMBL/GenBank/DDBJ databases">
        <authorList>
            <person name="Aslett M."/>
        </authorList>
    </citation>
    <scope>NUCLEOTIDE SEQUENCE [LARGE SCALE GENOMIC DNA]</scope>
    <source>
        <strain evidence="9">Houghton</strain>
    </source>
</reference>
<feature type="transmembrane region" description="Helical" evidence="8">
    <location>
        <begin position="75"/>
        <end position="97"/>
    </location>
</feature>
<dbReference type="Gene3D" id="1.20.1080.10">
    <property type="entry name" value="Glycerol uptake facilitator protein"/>
    <property type="match status" value="2"/>
</dbReference>
<evidence type="ECO:0000256" key="8">
    <source>
        <dbReference type="SAM" id="Phobius"/>
    </source>
</evidence>
<keyword evidence="10" id="KW-1185">Reference proteome</keyword>